<accession>A0A4Z2IL10</accession>
<evidence type="ECO:0000313" key="3">
    <source>
        <dbReference type="Proteomes" id="UP000314294"/>
    </source>
</evidence>
<dbReference type="EMBL" id="SRLO01000073">
    <property type="protein sequence ID" value="TNN78471.1"/>
    <property type="molecule type" value="Genomic_DNA"/>
</dbReference>
<evidence type="ECO:0000313" key="2">
    <source>
        <dbReference type="EMBL" id="TNN78471.1"/>
    </source>
</evidence>
<feature type="compositionally biased region" description="Basic and acidic residues" evidence="1">
    <location>
        <begin position="33"/>
        <end position="46"/>
    </location>
</feature>
<protein>
    <submittedName>
        <fullName evidence="2">Uncharacterized protein</fullName>
    </submittedName>
</protein>
<dbReference type="Proteomes" id="UP000314294">
    <property type="component" value="Unassembled WGS sequence"/>
</dbReference>
<proteinExistence type="predicted"/>
<reference evidence="2 3" key="1">
    <citation type="submission" date="2019-03" db="EMBL/GenBank/DDBJ databases">
        <title>First draft genome of Liparis tanakae, snailfish: a comprehensive survey of snailfish specific genes.</title>
        <authorList>
            <person name="Kim W."/>
            <person name="Song I."/>
            <person name="Jeong J.-H."/>
            <person name="Kim D."/>
            <person name="Kim S."/>
            <person name="Ryu S."/>
            <person name="Song J.Y."/>
            <person name="Lee S.K."/>
        </authorList>
    </citation>
    <scope>NUCLEOTIDE SEQUENCE [LARGE SCALE GENOMIC DNA]</scope>
    <source>
        <tissue evidence="2">Muscle</tissue>
    </source>
</reference>
<name>A0A4Z2IL10_9TELE</name>
<gene>
    <name evidence="2" type="ORF">EYF80_011254</name>
</gene>
<dbReference type="AlphaFoldDB" id="A0A4Z2IL10"/>
<evidence type="ECO:0000256" key="1">
    <source>
        <dbReference type="SAM" id="MobiDB-lite"/>
    </source>
</evidence>
<keyword evidence="3" id="KW-1185">Reference proteome</keyword>
<organism evidence="2 3">
    <name type="scientific">Liparis tanakae</name>
    <name type="common">Tanaka's snailfish</name>
    <dbReference type="NCBI Taxonomy" id="230148"/>
    <lineage>
        <taxon>Eukaryota</taxon>
        <taxon>Metazoa</taxon>
        <taxon>Chordata</taxon>
        <taxon>Craniata</taxon>
        <taxon>Vertebrata</taxon>
        <taxon>Euteleostomi</taxon>
        <taxon>Actinopterygii</taxon>
        <taxon>Neopterygii</taxon>
        <taxon>Teleostei</taxon>
        <taxon>Neoteleostei</taxon>
        <taxon>Acanthomorphata</taxon>
        <taxon>Eupercaria</taxon>
        <taxon>Perciformes</taxon>
        <taxon>Cottioidei</taxon>
        <taxon>Cottales</taxon>
        <taxon>Liparidae</taxon>
        <taxon>Liparis</taxon>
    </lineage>
</organism>
<feature type="region of interest" description="Disordered" evidence="1">
    <location>
        <begin position="22"/>
        <end position="64"/>
    </location>
</feature>
<comment type="caution">
    <text evidence="2">The sequence shown here is derived from an EMBL/GenBank/DDBJ whole genome shotgun (WGS) entry which is preliminary data.</text>
</comment>
<sequence>MTHGETLAPPFIGVSLRAQTDALPGSLSSGKELGTEEMNRRNERSSESSAVVWSCKEGKGRRGL</sequence>